<gene>
    <name evidence="2" type="primary">LOC112819380</name>
</gene>
<reference evidence="2" key="2">
    <citation type="submission" date="2025-08" db="UniProtKB">
        <authorList>
            <consortium name="RefSeq"/>
        </authorList>
    </citation>
    <scope>IDENTIFICATION</scope>
    <source>
        <tissue evidence="2">Blood</tissue>
    </source>
</reference>
<keyword evidence="1" id="KW-1185">Reference proteome</keyword>
<proteinExistence type="predicted"/>
<dbReference type="InParanoid" id="A0A3Q7NKW0"/>
<sequence>MDGQSTESKMRQTRSLVLDGPLPYLPHFFQLDPSSPEPVHGMWAAEKGKAILESDGNRRVLEAEGRGVGRLSPPLAAEPCALRAAWPQAGEAQVPAERLKSHSYLLHETSALLLLFASQLAPSPEEGNDPRRRGRADWLCPTEKGYGQWDFRNKLNFGFLTFLNRKN</sequence>
<dbReference type="AlphaFoldDB" id="A0A3Q7NKW0"/>
<reference key="1">
    <citation type="submission" date="2019-01" db="UniProtKB">
        <authorList>
            <consortium name="RefSeq"/>
        </authorList>
    </citation>
    <scope>IDENTIFICATION</scope>
</reference>
<evidence type="ECO:0000313" key="1">
    <source>
        <dbReference type="Proteomes" id="UP000286641"/>
    </source>
</evidence>
<evidence type="ECO:0000313" key="2">
    <source>
        <dbReference type="RefSeq" id="XP_025722205.1"/>
    </source>
</evidence>
<organism evidence="1 2">
    <name type="scientific">Callorhinus ursinus</name>
    <name type="common">Northern fur seal</name>
    <dbReference type="NCBI Taxonomy" id="34884"/>
    <lineage>
        <taxon>Eukaryota</taxon>
        <taxon>Metazoa</taxon>
        <taxon>Chordata</taxon>
        <taxon>Craniata</taxon>
        <taxon>Vertebrata</taxon>
        <taxon>Euteleostomi</taxon>
        <taxon>Mammalia</taxon>
        <taxon>Eutheria</taxon>
        <taxon>Laurasiatheria</taxon>
        <taxon>Carnivora</taxon>
        <taxon>Caniformia</taxon>
        <taxon>Pinnipedia</taxon>
        <taxon>Otariidae</taxon>
        <taxon>Callorhinus</taxon>
    </lineage>
</organism>
<dbReference type="Proteomes" id="UP000286641">
    <property type="component" value="Unplaced"/>
</dbReference>
<name>A0A3Q7NKW0_CALUR</name>
<protein>
    <submittedName>
        <fullName evidence="2">Uncharacterized protein LOC112819380</fullName>
    </submittedName>
</protein>
<accession>A0A3Q7NKW0</accession>
<dbReference type="RefSeq" id="XP_025722205.1">
    <property type="nucleotide sequence ID" value="XM_025866420.1"/>
</dbReference>